<comment type="caution">
    <text evidence="1">The sequence shown here is derived from an EMBL/GenBank/DDBJ whole genome shotgun (WGS) entry which is preliminary data.</text>
</comment>
<dbReference type="RefSeq" id="XP_060407983.1">
    <property type="nucleotide sequence ID" value="XM_060559222.1"/>
</dbReference>
<dbReference type="EMBL" id="JAHLJV010000123">
    <property type="protein sequence ID" value="KAK1569778.1"/>
    <property type="molecule type" value="Genomic_DNA"/>
</dbReference>
<dbReference type="Proteomes" id="UP001230504">
    <property type="component" value="Unassembled WGS sequence"/>
</dbReference>
<keyword evidence="2" id="KW-1185">Reference proteome</keyword>
<dbReference type="GeneID" id="85443462"/>
<sequence length="84" mass="9105">MGKQRTKSHYLESNKVGVNPATPAASLSLGWLMVHPFLVRLHAGPPIPSFHSHAHTPAIPKCFSILAIPIPLTRLRLFSAESTG</sequence>
<evidence type="ECO:0000313" key="2">
    <source>
        <dbReference type="Proteomes" id="UP001230504"/>
    </source>
</evidence>
<name>A0AAD8UZC0_9PEZI</name>
<gene>
    <name evidence="1" type="ORF">LY79DRAFT_571213</name>
</gene>
<dbReference type="AlphaFoldDB" id="A0AAD8UZC0"/>
<reference evidence="1" key="1">
    <citation type="submission" date="2021-06" db="EMBL/GenBank/DDBJ databases">
        <title>Comparative genomics, transcriptomics and evolutionary studies reveal genomic signatures of adaptation to plant cell wall in hemibiotrophic fungi.</title>
        <authorList>
            <consortium name="DOE Joint Genome Institute"/>
            <person name="Baroncelli R."/>
            <person name="Diaz J.F."/>
            <person name="Benocci T."/>
            <person name="Peng M."/>
            <person name="Battaglia E."/>
            <person name="Haridas S."/>
            <person name="Andreopoulos W."/>
            <person name="Labutti K."/>
            <person name="Pangilinan J."/>
            <person name="Floch G.L."/>
            <person name="Makela M.R."/>
            <person name="Henrissat B."/>
            <person name="Grigoriev I.V."/>
            <person name="Crouch J.A."/>
            <person name="De Vries R.P."/>
            <person name="Sukno S.A."/>
            <person name="Thon M.R."/>
        </authorList>
    </citation>
    <scope>NUCLEOTIDE SEQUENCE</scope>
    <source>
        <strain evidence="1">CBS 125086</strain>
    </source>
</reference>
<organism evidence="1 2">
    <name type="scientific">Colletotrichum navitas</name>
    <dbReference type="NCBI Taxonomy" id="681940"/>
    <lineage>
        <taxon>Eukaryota</taxon>
        <taxon>Fungi</taxon>
        <taxon>Dikarya</taxon>
        <taxon>Ascomycota</taxon>
        <taxon>Pezizomycotina</taxon>
        <taxon>Sordariomycetes</taxon>
        <taxon>Hypocreomycetidae</taxon>
        <taxon>Glomerellales</taxon>
        <taxon>Glomerellaceae</taxon>
        <taxon>Colletotrichum</taxon>
        <taxon>Colletotrichum graminicola species complex</taxon>
    </lineage>
</organism>
<evidence type="ECO:0000313" key="1">
    <source>
        <dbReference type="EMBL" id="KAK1569778.1"/>
    </source>
</evidence>
<accession>A0AAD8UZC0</accession>
<proteinExistence type="predicted"/>
<protein>
    <submittedName>
        <fullName evidence="1">Uncharacterized protein</fullName>
    </submittedName>
</protein>